<dbReference type="Pfam" id="PF11937">
    <property type="entry name" value="DUF3455"/>
    <property type="match status" value="1"/>
</dbReference>
<dbReference type="Proteomes" id="UP000243515">
    <property type="component" value="Unassembled WGS sequence"/>
</dbReference>
<evidence type="ECO:0008006" key="4">
    <source>
        <dbReference type="Google" id="ProtNLM"/>
    </source>
</evidence>
<evidence type="ECO:0000313" key="3">
    <source>
        <dbReference type="Proteomes" id="UP000243515"/>
    </source>
</evidence>
<dbReference type="OrthoDB" id="1859733at2759"/>
<dbReference type="AlphaFoldDB" id="A0A232LN01"/>
<keyword evidence="1" id="KW-0732">Signal</keyword>
<dbReference type="EMBL" id="NPHW01006828">
    <property type="protein sequence ID" value="OXV05526.1"/>
    <property type="molecule type" value="Genomic_DNA"/>
</dbReference>
<dbReference type="PANTHER" id="PTHR35567">
    <property type="entry name" value="MALATE DEHYDROGENASE (AFU_ORTHOLOGUE AFUA_2G13800)"/>
    <property type="match status" value="1"/>
</dbReference>
<gene>
    <name evidence="2" type="ORF">Egran_06710</name>
</gene>
<name>A0A232LN01_9EURO</name>
<dbReference type="InterPro" id="IPR021851">
    <property type="entry name" value="DUF3455"/>
</dbReference>
<protein>
    <recommendedName>
        <fullName evidence="4">Malate dehydrogenase</fullName>
    </recommendedName>
</protein>
<evidence type="ECO:0000256" key="1">
    <source>
        <dbReference type="SAM" id="SignalP"/>
    </source>
</evidence>
<feature type="signal peptide" evidence="1">
    <location>
        <begin position="1"/>
        <end position="18"/>
    </location>
</feature>
<reference evidence="2 3" key="1">
    <citation type="journal article" date="2015" name="Environ. Microbiol.">
        <title>Metagenome sequence of Elaphomyces granulatus from sporocarp tissue reveals Ascomycota ectomycorrhizal fingerprints of genome expansion and a Proteobacteria-rich microbiome.</title>
        <authorList>
            <person name="Quandt C.A."/>
            <person name="Kohler A."/>
            <person name="Hesse C.N."/>
            <person name="Sharpton T.J."/>
            <person name="Martin F."/>
            <person name="Spatafora J.W."/>
        </authorList>
    </citation>
    <scope>NUCLEOTIDE SEQUENCE [LARGE SCALE GENOMIC DNA]</scope>
    <source>
        <strain evidence="2 3">OSC145934</strain>
    </source>
</reference>
<proteinExistence type="predicted"/>
<dbReference type="PANTHER" id="PTHR35567:SF1">
    <property type="entry name" value="CONSERVED FUNGAL PROTEIN (AFU_ORTHOLOGUE AFUA_1G14230)"/>
    <property type="match status" value="1"/>
</dbReference>
<sequence>MMHDKFIIFMITLATAWAAPSSIPNSYNAPVQDQFLTTACKADDISPPLSNGTATLPAPPYGQKVLHLAVGRGTQNYTCDSSSSSTAPKAVGALAVLYNALCVAIDNPDLFNLLPDISLQFSTPGGVSGPVSPPSILNYQNLNVIGHHFFFNSTTPVFDLNTPNGMFGNAVMEKADSVNAPHNAPKGQGSNANGAVPWLLLNSTSASTGPVKTVYRTMTAGGEPPATCNGMPSSFTVEYAAHYWFLG</sequence>
<feature type="chain" id="PRO_5012172530" description="Malate dehydrogenase" evidence="1">
    <location>
        <begin position="19"/>
        <end position="247"/>
    </location>
</feature>
<organism evidence="2 3">
    <name type="scientific">Elaphomyces granulatus</name>
    <dbReference type="NCBI Taxonomy" id="519963"/>
    <lineage>
        <taxon>Eukaryota</taxon>
        <taxon>Fungi</taxon>
        <taxon>Dikarya</taxon>
        <taxon>Ascomycota</taxon>
        <taxon>Pezizomycotina</taxon>
        <taxon>Eurotiomycetes</taxon>
        <taxon>Eurotiomycetidae</taxon>
        <taxon>Eurotiales</taxon>
        <taxon>Elaphomycetaceae</taxon>
        <taxon>Elaphomyces</taxon>
    </lineage>
</organism>
<accession>A0A232LN01</accession>
<comment type="caution">
    <text evidence="2">The sequence shown here is derived from an EMBL/GenBank/DDBJ whole genome shotgun (WGS) entry which is preliminary data.</text>
</comment>
<keyword evidence="3" id="KW-1185">Reference proteome</keyword>
<evidence type="ECO:0000313" key="2">
    <source>
        <dbReference type="EMBL" id="OXV05526.1"/>
    </source>
</evidence>